<dbReference type="SUPFAM" id="SSF57850">
    <property type="entry name" value="RING/U-box"/>
    <property type="match status" value="1"/>
</dbReference>
<dbReference type="InterPro" id="IPR033263">
    <property type="entry name" value="RNF180"/>
</dbReference>
<keyword evidence="10 22" id="KW-0863">Zinc-finger</keyword>
<feature type="domain" description="RING-type" evidence="25">
    <location>
        <begin position="407"/>
        <end position="449"/>
    </location>
</feature>
<evidence type="ECO:0000256" key="14">
    <source>
        <dbReference type="ARBA" id="ARBA00022989"/>
    </source>
</evidence>
<keyword evidence="14 24" id="KW-1133">Transmembrane helix</keyword>
<comment type="subunit">
    <text evidence="18">Interacts with ZIC2.</text>
</comment>
<evidence type="ECO:0000256" key="21">
    <source>
        <dbReference type="ARBA" id="ARBA00080502"/>
    </source>
</evidence>
<evidence type="ECO:0000256" key="11">
    <source>
        <dbReference type="ARBA" id="ARBA00022786"/>
    </source>
</evidence>
<evidence type="ECO:0000256" key="13">
    <source>
        <dbReference type="ARBA" id="ARBA00022833"/>
    </source>
</evidence>
<evidence type="ECO:0000256" key="19">
    <source>
        <dbReference type="ARBA" id="ARBA00067421"/>
    </source>
</evidence>
<evidence type="ECO:0000256" key="20">
    <source>
        <dbReference type="ARBA" id="ARBA00079826"/>
    </source>
</evidence>
<dbReference type="GO" id="GO:0042428">
    <property type="term" value="P:serotonin metabolic process"/>
    <property type="evidence" value="ECO:0007669"/>
    <property type="project" value="TreeGrafter"/>
</dbReference>
<evidence type="ECO:0000256" key="15">
    <source>
        <dbReference type="ARBA" id="ARBA00023136"/>
    </source>
</evidence>
<evidence type="ECO:0000256" key="12">
    <source>
        <dbReference type="ARBA" id="ARBA00022824"/>
    </source>
</evidence>
<dbReference type="Proteomes" id="UP001230051">
    <property type="component" value="Unassembled WGS sequence"/>
</dbReference>
<dbReference type="GO" id="GO:0042415">
    <property type="term" value="P:norepinephrine metabolic process"/>
    <property type="evidence" value="ECO:0007669"/>
    <property type="project" value="TreeGrafter"/>
</dbReference>
<dbReference type="PANTHER" id="PTHR46717:SF1">
    <property type="entry name" value="E3 UBIQUITIN-PROTEIN LIGASE RNF180"/>
    <property type="match status" value="1"/>
</dbReference>
<dbReference type="Gene3D" id="3.30.40.10">
    <property type="entry name" value="Zinc/RING finger domain, C3HC4 (zinc finger)"/>
    <property type="match status" value="1"/>
</dbReference>
<feature type="region of interest" description="Disordered" evidence="23">
    <location>
        <begin position="316"/>
        <end position="351"/>
    </location>
</feature>
<proteinExistence type="predicted"/>
<dbReference type="SMART" id="SM00184">
    <property type="entry name" value="RING"/>
    <property type="match status" value="1"/>
</dbReference>
<keyword evidence="6" id="KW-0597">Phosphoprotein</keyword>
<evidence type="ECO:0000256" key="6">
    <source>
        <dbReference type="ARBA" id="ARBA00022553"/>
    </source>
</evidence>
<evidence type="ECO:0000256" key="7">
    <source>
        <dbReference type="ARBA" id="ARBA00022679"/>
    </source>
</evidence>
<evidence type="ECO:0000256" key="1">
    <source>
        <dbReference type="ARBA" id="ARBA00000900"/>
    </source>
</evidence>
<keyword evidence="12" id="KW-0256">Endoplasmic reticulum</keyword>
<dbReference type="PROSITE" id="PS50089">
    <property type="entry name" value="ZF_RING_2"/>
    <property type="match status" value="1"/>
</dbReference>
<feature type="region of interest" description="Disordered" evidence="23">
    <location>
        <begin position="264"/>
        <end position="298"/>
    </location>
</feature>
<keyword evidence="9" id="KW-0479">Metal-binding</keyword>
<organism evidence="26 27">
    <name type="scientific">Acipenser oxyrinchus oxyrinchus</name>
    <dbReference type="NCBI Taxonomy" id="40147"/>
    <lineage>
        <taxon>Eukaryota</taxon>
        <taxon>Metazoa</taxon>
        <taxon>Chordata</taxon>
        <taxon>Craniata</taxon>
        <taxon>Vertebrata</taxon>
        <taxon>Euteleostomi</taxon>
        <taxon>Actinopterygii</taxon>
        <taxon>Chondrostei</taxon>
        <taxon>Acipenseriformes</taxon>
        <taxon>Acipenseridae</taxon>
        <taxon>Acipenser</taxon>
    </lineage>
</organism>
<evidence type="ECO:0000256" key="2">
    <source>
        <dbReference type="ARBA" id="ARBA00004259"/>
    </source>
</evidence>
<evidence type="ECO:0000256" key="10">
    <source>
        <dbReference type="ARBA" id="ARBA00022771"/>
    </source>
</evidence>
<protein>
    <recommendedName>
        <fullName evidence="19">E3 ubiquitin-protein ligase RNF180</fullName>
        <ecNumber evidence="5">2.3.2.27</ecNumber>
    </recommendedName>
    <alternativeName>
        <fullName evidence="21">RING finger protein 180</fullName>
    </alternativeName>
    <alternativeName>
        <fullName evidence="20">RING-type E3 ubiquitin transferase RNF180</fullName>
    </alternativeName>
</protein>
<evidence type="ECO:0000256" key="3">
    <source>
        <dbReference type="ARBA" id="ARBA00004389"/>
    </source>
</evidence>
<dbReference type="PANTHER" id="PTHR46717">
    <property type="entry name" value="E3 UBIQUITIN-PROTEIN LIGASE RNF180"/>
    <property type="match status" value="1"/>
</dbReference>
<accession>A0AAD8GHP0</accession>
<comment type="function">
    <text evidence="17">E3 ubiquitin-protein ligase which promotes polyubiquitination and degradation by the proteasome pathway of ZIC2.</text>
</comment>
<dbReference type="GO" id="GO:0000209">
    <property type="term" value="P:protein polyubiquitination"/>
    <property type="evidence" value="ECO:0007669"/>
    <property type="project" value="InterPro"/>
</dbReference>
<evidence type="ECO:0000256" key="18">
    <source>
        <dbReference type="ARBA" id="ARBA00062709"/>
    </source>
</evidence>
<dbReference type="AlphaFoldDB" id="A0AAD8GHP0"/>
<evidence type="ECO:0000313" key="26">
    <source>
        <dbReference type="EMBL" id="KAK1174335.1"/>
    </source>
</evidence>
<evidence type="ECO:0000256" key="9">
    <source>
        <dbReference type="ARBA" id="ARBA00022723"/>
    </source>
</evidence>
<dbReference type="GO" id="GO:0008270">
    <property type="term" value="F:zinc ion binding"/>
    <property type="evidence" value="ECO:0007669"/>
    <property type="project" value="UniProtKB-KW"/>
</dbReference>
<evidence type="ECO:0000256" key="4">
    <source>
        <dbReference type="ARBA" id="ARBA00004906"/>
    </source>
</evidence>
<dbReference type="FunFam" id="3.30.40.10:FF:000316">
    <property type="entry name" value="E3 ubiquitin-protein ligase RNF180"/>
    <property type="match status" value="1"/>
</dbReference>
<keyword evidence="8 24" id="KW-0812">Transmembrane</keyword>
<evidence type="ECO:0000259" key="25">
    <source>
        <dbReference type="PROSITE" id="PS50089"/>
    </source>
</evidence>
<evidence type="ECO:0000313" key="27">
    <source>
        <dbReference type="Proteomes" id="UP001230051"/>
    </source>
</evidence>
<dbReference type="GO" id="GO:0061630">
    <property type="term" value="F:ubiquitin protein ligase activity"/>
    <property type="evidence" value="ECO:0007669"/>
    <property type="project" value="UniProtKB-EC"/>
</dbReference>
<dbReference type="Pfam" id="PF19332">
    <property type="entry name" value="RNF180_C"/>
    <property type="match status" value="1"/>
</dbReference>
<dbReference type="GO" id="GO:0005635">
    <property type="term" value="C:nuclear envelope"/>
    <property type="evidence" value="ECO:0007669"/>
    <property type="project" value="UniProtKB-SubCell"/>
</dbReference>
<dbReference type="CDD" id="cd16554">
    <property type="entry name" value="RING-HC_RNF180"/>
    <property type="match status" value="1"/>
</dbReference>
<evidence type="ECO:0000256" key="16">
    <source>
        <dbReference type="ARBA" id="ARBA00023242"/>
    </source>
</evidence>
<dbReference type="GO" id="GO:0032436">
    <property type="term" value="P:positive regulation of proteasomal ubiquitin-dependent protein catabolic process"/>
    <property type="evidence" value="ECO:0007669"/>
    <property type="project" value="TreeGrafter"/>
</dbReference>
<feature type="transmembrane region" description="Helical" evidence="24">
    <location>
        <begin position="541"/>
        <end position="565"/>
    </location>
</feature>
<dbReference type="GO" id="GO:0031624">
    <property type="term" value="F:ubiquitin conjugating enzyme binding"/>
    <property type="evidence" value="ECO:0007669"/>
    <property type="project" value="TreeGrafter"/>
</dbReference>
<keyword evidence="11" id="KW-0833">Ubl conjugation pathway</keyword>
<name>A0AAD8GHP0_ACIOX</name>
<feature type="compositionally biased region" description="Polar residues" evidence="23">
    <location>
        <begin position="377"/>
        <end position="391"/>
    </location>
</feature>
<evidence type="ECO:0000256" key="23">
    <source>
        <dbReference type="SAM" id="MobiDB-lite"/>
    </source>
</evidence>
<feature type="compositionally biased region" description="Polar residues" evidence="23">
    <location>
        <begin position="333"/>
        <end position="346"/>
    </location>
</feature>
<gene>
    <name evidence="26" type="primary">RNF180</name>
    <name evidence="26" type="ORF">AOXY_G1820</name>
</gene>
<evidence type="ECO:0000256" key="24">
    <source>
        <dbReference type="SAM" id="Phobius"/>
    </source>
</evidence>
<dbReference type="InterPro" id="IPR017907">
    <property type="entry name" value="Znf_RING_CS"/>
</dbReference>
<keyword evidence="27" id="KW-1185">Reference proteome</keyword>
<feature type="compositionally biased region" description="Basic and acidic residues" evidence="23">
    <location>
        <begin position="271"/>
        <end position="297"/>
    </location>
</feature>
<evidence type="ECO:0000256" key="22">
    <source>
        <dbReference type="PROSITE-ProRule" id="PRU00175"/>
    </source>
</evidence>
<reference evidence="26" key="1">
    <citation type="submission" date="2022-02" db="EMBL/GenBank/DDBJ databases">
        <title>Atlantic sturgeon de novo genome assembly.</title>
        <authorList>
            <person name="Stock M."/>
            <person name="Klopp C."/>
            <person name="Guiguen Y."/>
            <person name="Cabau C."/>
            <person name="Parinello H."/>
            <person name="Santidrian Yebra-Pimentel E."/>
            <person name="Kuhl H."/>
            <person name="Dirks R.P."/>
            <person name="Guessner J."/>
            <person name="Wuertz S."/>
            <person name="Du K."/>
            <person name="Schartl M."/>
        </authorList>
    </citation>
    <scope>NUCLEOTIDE SEQUENCE</scope>
    <source>
        <strain evidence="26">STURGEONOMICS-FGT-2020</strain>
        <tissue evidence="26">Whole blood</tissue>
    </source>
</reference>
<dbReference type="InterPro" id="IPR045790">
    <property type="entry name" value="RNF180_C"/>
</dbReference>
<dbReference type="PROSITE" id="PS00518">
    <property type="entry name" value="ZF_RING_1"/>
    <property type="match status" value="1"/>
</dbReference>
<dbReference type="Pfam" id="PF13920">
    <property type="entry name" value="zf-C3HC4_3"/>
    <property type="match status" value="1"/>
</dbReference>
<sequence length="568" mass="64280">MESDVNAAVLRCWKCRKCVIDSRSLLTKRNAGGENVPVKCCIWHVNIEALPDWIIGHIEEAQWTIGKLNCLYCGARLGGFNFVSSAKCPCGQDVTIHLCKSRTDYESKHSLPISRPPSKGAALFVPKSLDGLNTQQGMEARVPGLSSTMFSHAVNANNEIGRIAEALCLEARSCRGDFKAANPQAFSFFSGPVSARCVVKASHRKAHSLDYSSTDGMGISVSFSDLLKAYACDSSRSGRLQRVIQPHSQRASLHLVTGATSGTLYPNRVSSDVDREPDRSSQRAVMDTEGRTDHPRESNAQVFVGNSTTIRTVALRRRFPSESSTEEEQVTSADSLLQTGPSTSPTAERRLTKRERNRLKSLRRKQRRRERWIQSQLQELNKQSSTGNLTSSDDENVRGSDKDGYMCAVCLDVYFSPYMCYPCHHIFCEPCLRTLAKDNPTNTPCPLCRTIITRVFFQTDLNHTTKTFFPKEYLSRKQNFQKTSCAKWPLPSCRKMFQIFGGFRRHADRITQRQFPHGGYRLDSMDFEDDSRGWRFDMDMVIIYIYSVNWVIGFIIFCFLCYFFFPSF</sequence>
<keyword evidence="7" id="KW-0808">Transferase</keyword>
<keyword evidence="15 24" id="KW-0472">Membrane</keyword>
<keyword evidence="13" id="KW-0862">Zinc</keyword>
<dbReference type="EC" id="2.3.2.27" evidence="5"/>
<evidence type="ECO:0000256" key="5">
    <source>
        <dbReference type="ARBA" id="ARBA00012483"/>
    </source>
</evidence>
<dbReference type="InterPro" id="IPR013083">
    <property type="entry name" value="Znf_RING/FYVE/PHD"/>
</dbReference>
<comment type="subcellular location">
    <subcellularLocation>
        <location evidence="3">Endoplasmic reticulum membrane</location>
        <topology evidence="3">Single-pass membrane protein</topology>
    </subcellularLocation>
    <subcellularLocation>
        <location evidence="2">Nucleus envelope</location>
    </subcellularLocation>
</comment>
<keyword evidence="16" id="KW-0539">Nucleus</keyword>
<evidence type="ECO:0000256" key="8">
    <source>
        <dbReference type="ARBA" id="ARBA00022692"/>
    </source>
</evidence>
<dbReference type="GO" id="GO:0005789">
    <property type="term" value="C:endoplasmic reticulum membrane"/>
    <property type="evidence" value="ECO:0007669"/>
    <property type="project" value="UniProtKB-SubCell"/>
</dbReference>
<dbReference type="InterPro" id="IPR001841">
    <property type="entry name" value="Znf_RING"/>
</dbReference>
<comment type="catalytic activity">
    <reaction evidence="1">
        <text>S-ubiquitinyl-[E2 ubiquitin-conjugating enzyme]-L-cysteine + [acceptor protein]-L-lysine = [E2 ubiquitin-conjugating enzyme]-L-cysteine + N(6)-ubiquitinyl-[acceptor protein]-L-lysine.</text>
        <dbReference type="EC" id="2.3.2.27"/>
    </reaction>
</comment>
<comment type="caution">
    <text evidence="26">The sequence shown here is derived from an EMBL/GenBank/DDBJ whole genome shotgun (WGS) entry which is preliminary data.</text>
</comment>
<feature type="region of interest" description="Disordered" evidence="23">
    <location>
        <begin position="377"/>
        <end position="398"/>
    </location>
</feature>
<comment type="pathway">
    <text evidence="4">Protein modification; protein ubiquitination.</text>
</comment>
<evidence type="ECO:0000256" key="17">
    <source>
        <dbReference type="ARBA" id="ARBA00058659"/>
    </source>
</evidence>
<dbReference type="EMBL" id="JAGXEW010000002">
    <property type="protein sequence ID" value="KAK1174335.1"/>
    <property type="molecule type" value="Genomic_DNA"/>
</dbReference>